<evidence type="ECO:0000256" key="5">
    <source>
        <dbReference type="ARBA" id="ARBA00022801"/>
    </source>
</evidence>
<evidence type="ECO:0000256" key="4">
    <source>
        <dbReference type="ARBA" id="ARBA00022490"/>
    </source>
</evidence>
<dbReference type="PANTHER" id="PTHR11839">
    <property type="entry name" value="UDP/ADP-SUGAR PYROPHOSPHATASE"/>
    <property type="match status" value="1"/>
</dbReference>
<evidence type="ECO:0000256" key="1">
    <source>
        <dbReference type="ARBA" id="ARBA00001946"/>
    </source>
</evidence>
<dbReference type="AlphaFoldDB" id="A0A8T0E2T9"/>
<dbReference type="FunFam" id="3.90.79.10:FF:000035">
    <property type="entry name" value="Uridine diphosphate glucose pyrophosphatase"/>
    <property type="match status" value="1"/>
</dbReference>
<evidence type="ECO:0000256" key="6">
    <source>
        <dbReference type="ARBA" id="ARBA00022842"/>
    </source>
</evidence>
<dbReference type="SUPFAM" id="SSF55811">
    <property type="entry name" value="Nudix"/>
    <property type="match status" value="1"/>
</dbReference>
<dbReference type="GO" id="GO:0008768">
    <property type="term" value="F:UDP-sugar diphosphatase activity"/>
    <property type="evidence" value="ECO:0007669"/>
    <property type="project" value="UniProtKB-EC"/>
</dbReference>
<evidence type="ECO:0000256" key="7">
    <source>
        <dbReference type="ARBA" id="ARBA00051086"/>
    </source>
</evidence>
<dbReference type="InterPro" id="IPR004385">
    <property type="entry name" value="NDP_pyrophosphatase"/>
</dbReference>
<reference evidence="13" key="1">
    <citation type="journal article" date="2020" name="bioRxiv">
        <title>Chromosome-level reference genome of the European wasp spider Argiope bruennichi: a resource for studies on range expansion and evolutionary adaptation.</title>
        <authorList>
            <person name="Sheffer M.M."/>
            <person name="Hoppe A."/>
            <person name="Krehenwinkel H."/>
            <person name="Uhl G."/>
            <person name="Kuss A.W."/>
            <person name="Jensen L."/>
            <person name="Jensen C."/>
            <person name="Gillespie R.G."/>
            <person name="Hoff K.J."/>
            <person name="Prost S."/>
        </authorList>
    </citation>
    <scope>NUCLEOTIDE SEQUENCE</scope>
</reference>
<sequence length="441" mass="50813">MMEIEHRCSNLAVAYRKLKDSEKRLKEFELRQNLPSHIKSESDRQAWIEELKIRISESEAEIKNSKPCIKRNCHVHSGAKNLCAHIKHLQTRLQQQKTIESTFIDTLKQMSESNLDNTTQYLDDYNKLKEIQADIVNIDGELGELFPCPIRNCDKHTPVNEEQPTQMDVEIEPPFQPVDKRHTAKRKNSDESPIVSTKRSVVKIPNECGRLYEFPFCLHFTFSYFLTMDKIKSVKIIECDESLYLRPVRMIYEQDGNEKFWDLMRVHDSVAIIIYNTTRQKLIFVKQFRPAVYYAEVKNEDCEGEIDVKKYPPSLGLTIELCAGIVDKDQSLVETARDEVFEECGYSVPLSMFQKVTSYRSGVGVAGSVQTLYYVEVVDSMKVTSGGGNSHEGEYIEVIEMDLPEAHSLIYDETAPRPPSLLVALMWFFQNKASGRLSQKL</sequence>
<dbReference type="Proteomes" id="UP000807504">
    <property type="component" value="Unassembled WGS sequence"/>
</dbReference>
<evidence type="ECO:0000256" key="3">
    <source>
        <dbReference type="ARBA" id="ARBA00011738"/>
    </source>
</evidence>
<comment type="subcellular location">
    <subcellularLocation>
        <location evidence="2">Cytoplasm</location>
    </subcellularLocation>
</comment>
<organism evidence="13 14">
    <name type="scientific">Argiope bruennichi</name>
    <name type="common">Wasp spider</name>
    <name type="synonym">Aranea bruennichi</name>
    <dbReference type="NCBI Taxonomy" id="94029"/>
    <lineage>
        <taxon>Eukaryota</taxon>
        <taxon>Metazoa</taxon>
        <taxon>Ecdysozoa</taxon>
        <taxon>Arthropoda</taxon>
        <taxon>Chelicerata</taxon>
        <taxon>Arachnida</taxon>
        <taxon>Araneae</taxon>
        <taxon>Araneomorphae</taxon>
        <taxon>Entelegynae</taxon>
        <taxon>Araneoidea</taxon>
        <taxon>Araneidae</taxon>
        <taxon>Argiope</taxon>
    </lineage>
</organism>
<dbReference type="GO" id="GO:0046872">
    <property type="term" value="F:metal ion binding"/>
    <property type="evidence" value="ECO:0007669"/>
    <property type="project" value="InterPro"/>
</dbReference>
<evidence type="ECO:0000256" key="2">
    <source>
        <dbReference type="ARBA" id="ARBA00004496"/>
    </source>
</evidence>
<gene>
    <name evidence="13" type="ORF">HNY73_022563</name>
</gene>
<comment type="catalytic activity">
    <reaction evidence="7">
        <text>UDP-sugar + H2O = UMP + alpha-D-aldose 1-phosphate.</text>
        <dbReference type="EC" id="3.6.1.45"/>
    </reaction>
</comment>
<dbReference type="Gene3D" id="3.90.79.10">
    <property type="entry name" value="Nucleoside Triphosphate Pyrophosphohydrolase"/>
    <property type="match status" value="1"/>
</dbReference>
<keyword evidence="14" id="KW-1185">Reference proteome</keyword>
<protein>
    <recommendedName>
        <fullName evidence="10">Uridine diphosphate glucose pyrophosphatase NUDT14</fullName>
        <ecNumber evidence="9">3.6.1.45</ecNumber>
    </recommendedName>
    <alternativeName>
        <fullName evidence="11">Nucleoside diphosphate-linked moiety X motif 14</fullName>
    </alternativeName>
</protein>
<proteinExistence type="predicted"/>
<dbReference type="InterPro" id="IPR015797">
    <property type="entry name" value="NUDIX_hydrolase-like_dom_sf"/>
</dbReference>
<dbReference type="EC" id="3.6.1.45" evidence="9"/>
<evidence type="ECO:0000313" key="13">
    <source>
        <dbReference type="EMBL" id="KAF8764497.1"/>
    </source>
</evidence>
<evidence type="ECO:0000256" key="10">
    <source>
        <dbReference type="ARBA" id="ARBA00071467"/>
    </source>
</evidence>
<dbReference type="GO" id="GO:0005737">
    <property type="term" value="C:cytoplasm"/>
    <property type="evidence" value="ECO:0007669"/>
    <property type="project" value="UniProtKB-SubCell"/>
</dbReference>
<dbReference type="NCBIfam" id="TIGR00052">
    <property type="entry name" value="nudix-type nucleoside diphosphatase, YffH/AdpP family"/>
    <property type="match status" value="1"/>
</dbReference>
<comment type="cofactor">
    <cofactor evidence="1">
        <name>Mg(2+)</name>
        <dbReference type="ChEBI" id="CHEBI:18420"/>
    </cofactor>
</comment>
<comment type="subunit">
    <text evidence="3">Homodimer.</text>
</comment>
<dbReference type="PROSITE" id="PS51462">
    <property type="entry name" value="NUDIX"/>
    <property type="match status" value="1"/>
</dbReference>
<dbReference type="PANTHER" id="PTHR11839:SF15">
    <property type="entry name" value="URIDINE DIPHOSPHATE GLUCOSE PYROPHOSPHATASE NUDT14"/>
    <property type="match status" value="1"/>
</dbReference>
<keyword evidence="4" id="KW-0963">Cytoplasm</keyword>
<reference evidence="13" key="2">
    <citation type="submission" date="2020-06" db="EMBL/GenBank/DDBJ databases">
        <authorList>
            <person name="Sheffer M."/>
        </authorList>
    </citation>
    <scope>NUCLEOTIDE SEQUENCE</scope>
</reference>
<dbReference type="GO" id="GO:0006753">
    <property type="term" value="P:nucleoside phosphate metabolic process"/>
    <property type="evidence" value="ECO:0007669"/>
    <property type="project" value="TreeGrafter"/>
</dbReference>
<keyword evidence="5" id="KW-0378">Hydrolase</keyword>
<evidence type="ECO:0000313" key="14">
    <source>
        <dbReference type="Proteomes" id="UP000807504"/>
    </source>
</evidence>
<dbReference type="CDD" id="cd18887">
    <property type="entry name" value="NUDIX_UGPPase_Nudt14"/>
    <property type="match status" value="1"/>
</dbReference>
<accession>A0A8T0E2T9</accession>
<keyword evidence="6" id="KW-0460">Magnesium</keyword>
<comment type="function">
    <text evidence="8">Hydrolyzes UDP-glucose to glucose 1-phosphate and UMP and ADP-ribose to ribose 5-phosphate and AMP. The physiological substrate is probably UDP-glucose. Poor activity on other substrates such as ADP-glucose, CDP-glucose, GDP-glucose and GDP-mannose.</text>
</comment>
<dbReference type="EMBL" id="JABXBU010002231">
    <property type="protein sequence ID" value="KAF8764497.1"/>
    <property type="molecule type" value="Genomic_DNA"/>
</dbReference>
<comment type="caution">
    <text evidence="13">The sequence shown here is derived from an EMBL/GenBank/DDBJ whole genome shotgun (WGS) entry which is preliminary data.</text>
</comment>
<evidence type="ECO:0000259" key="12">
    <source>
        <dbReference type="PROSITE" id="PS51462"/>
    </source>
</evidence>
<evidence type="ECO:0000256" key="11">
    <source>
        <dbReference type="ARBA" id="ARBA00080475"/>
    </source>
</evidence>
<feature type="domain" description="Nudix hydrolase" evidence="12">
    <location>
        <begin position="265"/>
        <end position="423"/>
    </location>
</feature>
<name>A0A8T0E2T9_ARGBR</name>
<evidence type="ECO:0000256" key="8">
    <source>
        <dbReference type="ARBA" id="ARBA00054674"/>
    </source>
</evidence>
<evidence type="ECO:0000256" key="9">
    <source>
        <dbReference type="ARBA" id="ARBA00066480"/>
    </source>
</evidence>
<dbReference type="GO" id="GO:0019693">
    <property type="term" value="P:ribose phosphate metabolic process"/>
    <property type="evidence" value="ECO:0007669"/>
    <property type="project" value="TreeGrafter"/>
</dbReference>
<dbReference type="InterPro" id="IPR000086">
    <property type="entry name" value="NUDIX_hydrolase_dom"/>
</dbReference>